<evidence type="ECO:0000256" key="4">
    <source>
        <dbReference type="ARBA" id="ARBA00022692"/>
    </source>
</evidence>
<gene>
    <name evidence="9" type="ORF">G9U52_29550</name>
</gene>
<sequence>MKTQVTKTKTHSSKIWRQKRWYGILFVVPAFFFIFAFMVYPIVYSLYMSLHKFNFVYDSSPKFIGFANYVKAFQDDSFLTALSNTFVFGSVYFVVIMVASLIMALLLFHTNRFSGLFRTFTFLPIVVPVSLSALVFMWILQENYGLLNSVLRDVLHLPDLALPWLNNGTTAMASIIGVSLWSTIGFETILFLGGLQSISQEVLEAAEVDGAGGFKRIIYIILPNLRETYILTGIWAILHGLKVFVEPMVMTNGGPGNSTTVLYQEIYHTAFSFFDMGYASAMAYILGFIALLFALLNFYVNRTKEA</sequence>
<evidence type="ECO:0000259" key="8">
    <source>
        <dbReference type="PROSITE" id="PS50928"/>
    </source>
</evidence>
<dbReference type="PROSITE" id="PS50928">
    <property type="entry name" value="ABC_TM1"/>
    <property type="match status" value="1"/>
</dbReference>
<comment type="subcellular location">
    <subcellularLocation>
        <location evidence="1 7">Cell membrane</location>
        <topology evidence="1 7">Multi-pass membrane protein</topology>
    </subcellularLocation>
</comment>
<protein>
    <submittedName>
        <fullName evidence="9">Sugar ABC transporter permease</fullName>
    </submittedName>
</protein>
<evidence type="ECO:0000256" key="6">
    <source>
        <dbReference type="ARBA" id="ARBA00023136"/>
    </source>
</evidence>
<evidence type="ECO:0000256" key="1">
    <source>
        <dbReference type="ARBA" id="ARBA00004651"/>
    </source>
</evidence>
<evidence type="ECO:0000256" key="3">
    <source>
        <dbReference type="ARBA" id="ARBA00022475"/>
    </source>
</evidence>
<organism evidence="9 10">
    <name type="scientific">Paenibacillus agricola</name>
    <dbReference type="NCBI Taxonomy" id="2716264"/>
    <lineage>
        <taxon>Bacteria</taxon>
        <taxon>Bacillati</taxon>
        <taxon>Bacillota</taxon>
        <taxon>Bacilli</taxon>
        <taxon>Bacillales</taxon>
        <taxon>Paenibacillaceae</taxon>
        <taxon>Paenibacillus</taxon>
    </lineage>
</organism>
<dbReference type="InterPro" id="IPR051393">
    <property type="entry name" value="ABC_transporter_permease"/>
</dbReference>
<keyword evidence="2 7" id="KW-0813">Transport</keyword>
<dbReference type="InterPro" id="IPR000515">
    <property type="entry name" value="MetI-like"/>
</dbReference>
<evidence type="ECO:0000256" key="5">
    <source>
        <dbReference type="ARBA" id="ARBA00022989"/>
    </source>
</evidence>
<name>A0ABX0JHV7_9BACL</name>
<dbReference type="Proteomes" id="UP001165962">
    <property type="component" value="Unassembled WGS sequence"/>
</dbReference>
<dbReference type="EMBL" id="JAAOIW010000015">
    <property type="protein sequence ID" value="NHN33969.1"/>
    <property type="molecule type" value="Genomic_DNA"/>
</dbReference>
<dbReference type="InterPro" id="IPR035906">
    <property type="entry name" value="MetI-like_sf"/>
</dbReference>
<dbReference type="CDD" id="cd06261">
    <property type="entry name" value="TM_PBP2"/>
    <property type="match status" value="1"/>
</dbReference>
<evidence type="ECO:0000313" key="9">
    <source>
        <dbReference type="EMBL" id="NHN33969.1"/>
    </source>
</evidence>
<feature type="transmembrane region" description="Helical" evidence="7">
    <location>
        <begin position="120"/>
        <end position="140"/>
    </location>
</feature>
<dbReference type="PANTHER" id="PTHR30193">
    <property type="entry name" value="ABC TRANSPORTER PERMEASE PROTEIN"/>
    <property type="match status" value="1"/>
</dbReference>
<evidence type="ECO:0000313" key="10">
    <source>
        <dbReference type="Proteomes" id="UP001165962"/>
    </source>
</evidence>
<keyword evidence="10" id="KW-1185">Reference proteome</keyword>
<proteinExistence type="inferred from homology"/>
<dbReference type="PANTHER" id="PTHR30193:SF37">
    <property type="entry name" value="INNER MEMBRANE ABC TRANSPORTER PERMEASE PROTEIN YCJO"/>
    <property type="match status" value="1"/>
</dbReference>
<evidence type="ECO:0000256" key="7">
    <source>
        <dbReference type="RuleBase" id="RU363032"/>
    </source>
</evidence>
<accession>A0ABX0JHV7</accession>
<feature type="transmembrane region" description="Helical" evidence="7">
    <location>
        <begin position="86"/>
        <end position="108"/>
    </location>
</feature>
<keyword evidence="5 7" id="KW-1133">Transmembrane helix</keyword>
<comment type="caution">
    <text evidence="9">The sequence shown here is derived from an EMBL/GenBank/DDBJ whole genome shotgun (WGS) entry which is preliminary data.</text>
</comment>
<dbReference type="SUPFAM" id="SSF161098">
    <property type="entry name" value="MetI-like"/>
    <property type="match status" value="1"/>
</dbReference>
<keyword evidence="6 7" id="KW-0472">Membrane</keyword>
<evidence type="ECO:0000256" key="2">
    <source>
        <dbReference type="ARBA" id="ARBA00022448"/>
    </source>
</evidence>
<feature type="transmembrane region" description="Helical" evidence="7">
    <location>
        <begin position="21"/>
        <end position="43"/>
    </location>
</feature>
<feature type="transmembrane region" description="Helical" evidence="7">
    <location>
        <begin position="171"/>
        <end position="192"/>
    </location>
</feature>
<keyword evidence="3" id="KW-1003">Cell membrane</keyword>
<dbReference type="Pfam" id="PF00528">
    <property type="entry name" value="BPD_transp_1"/>
    <property type="match status" value="1"/>
</dbReference>
<feature type="domain" description="ABC transmembrane type-1" evidence="8">
    <location>
        <begin position="82"/>
        <end position="297"/>
    </location>
</feature>
<keyword evidence="4 7" id="KW-0812">Transmembrane</keyword>
<reference evidence="9" key="1">
    <citation type="submission" date="2020-03" db="EMBL/GenBank/DDBJ databases">
        <title>Draft sequencing of Paenibacilllus sp. S3N08.</title>
        <authorList>
            <person name="Kim D.-U."/>
        </authorList>
    </citation>
    <scope>NUCLEOTIDE SEQUENCE</scope>
    <source>
        <strain evidence="9">S3N08</strain>
    </source>
</reference>
<dbReference type="Gene3D" id="1.10.3720.10">
    <property type="entry name" value="MetI-like"/>
    <property type="match status" value="1"/>
</dbReference>
<comment type="similarity">
    <text evidence="7">Belongs to the binding-protein-dependent transport system permease family.</text>
</comment>
<feature type="transmembrane region" description="Helical" evidence="7">
    <location>
        <begin position="281"/>
        <end position="300"/>
    </location>
</feature>